<dbReference type="VEuPathDB" id="VectorBase:AALB001972"/>
<accession>A0A182F671</accession>
<organism evidence="1 2">
    <name type="scientific">Anopheles albimanus</name>
    <name type="common">New world malaria mosquito</name>
    <dbReference type="NCBI Taxonomy" id="7167"/>
    <lineage>
        <taxon>Eukaryota</taxon>
        <taxon>Metazoa</taxon>
        <taxon>Ecdysozoa</taxon>
        <taxon>Arthropoda</taxon>
        <taxon>Hexapoda</taxon>
        <taxon>Insecta</taxon>
        <taxon>Pterygota</taxon>
        <taxon>Neoptera</taxon>
        <taxon>Endopterygota</taxon>
        <taxon>Diptera</taxon>
        <taxon>Nematocera</taxon>
        <taxon>Culicoidea</taxon>
        <taxon>Culicidae</taxon>
        <taxon>Anophelinae</taxon>
        <taxon>Anopheles</taxon>
    </lineage>
</organism>
<keyword evidence="2" id="KW-1185">Reference proteome</keyword>
<reference evidence="1" key="2">
    <citation type="submission" date="2022-08" db="UniProtKB">
        <authorList>
            <consortium name="EnsemblMetazoa"/>
        </authorList>
    </citation>
    <scope>IDENTIFICATION</scope>
    <source>
        <strain evidence="1">STECLA/ALBI9_A</strain>
    </source>
</reference>
<evidence type="ECO:0000313" key="2">
    <source>
        <dbReference type="Proteomes" id="UP000069272"/>
    </source>
</evidence>
<evidence type="ECO:0000313" key="1">
    <source>
        <dbReference type="EnsemblMetazoa" id="AALB001972-PA"/>
    </source>
</evidence>
<reference evidence="1 2" key="1">
    <citation type="journal article" date="2017" name="G3 (Bethesda)">
        <title>The Physical Genome Mapping of Anopheles albimanus Corrected Scaffold Misassemblies and Identified Interarm Rearrangements in Genus Anopheles.</title>
        <authorList>
            <person name="Artemov G.N."/>
            <person name="Peery A.N."/>
            <person name="Jiang X."/>
            <person name="Tu Z."/>
            <person name="Stegniy V.N."/>
            <person name="Sharakhova M.V."/>
            <person name="Sharakhov I.V."/>
        </authorList>
    </citation>
    <scope>NUCLEOTIDE SEQUENCE [LARGE SCALE GENOMIC DNA]</scope>
    <source>
        <strain evidence="1 2">ALBI9_A</strain>
    </source>
</reference>
<dbReference type="EnsemblMetazoa" id="AALB001972-RA">
    <property type="protein sequence ID" value="AALB001972-PA"/>
    <property type="gene ID" value="AALB001972"/>
</dbReference>
<protein>
    <submittedName>
        <fullName evidence="1">Uncharacterized protein</fullName>
    </submittedName>
</protein>
<dbReference type="VEuPathDB" id="VectorBase:AALB20_028991"/>
<sequence>MATKLVLLVIASTFATTFAQREPTIGVMTALKELQPRYREIQDFVINRLTEARLNSSQVVYNFHNDIIGSKDEYVRGAIAEEQTVLTILDGQQPDVDRTCLGFVRNSVDMNENLVGVSYTNCINTVDDRLGGIVQKFYATIQEDESQYTGTGLFGVFRGENIFYAPENIVEKLNEKLEQLRDNPTYIANELFDMVVEFEAELGEVKEVYEGCLEVGTQLLLTTLNIARTQIVQVCQGQLEPETPTDNPAEQPVFEMKAFFAAVLLVAVAHAVVGQRPESVAVIQKLNEIQPRYKGIQDYVINTISEYRLSSSAKIADFHKSMILVKGSFVGTSITQEEELLSQVNRQAPSVDQQCLSFIRQSADVNMNLAGVSYTNCIITASDLMKRTVEDFYGRLDITETGNLGIGLFEEFRGENVFFGPDRIVAKLNARMNSLEDLPTYIASELLDAVTGFSNTLENIRVDYISCMTASEQLLKTTLNTAQMQLEVVCGGQRLPNEPPTPPSVE</sequence>
<dbReference type="VEuPathDB" id="VectorBase:AALB20_030021"/>
<name>A0A182F671_ANOAL</name>
<dbReference type="AlphaFoldDB" id="A0A182F671"/>
<proteinExistence type="predicted"/>
<dbReference type="Proteomes" id="UP000069272">
    <property type="component" value="Chromosome 2L"/>
</dbReference>